<comment type="caution">
    <text evidence="1">The sequence shown here is derived from an EMBL/GenBank/DDBJ whole genome shotgun (WGS) entry which is preliminary data.</text>
</comment>
<evidence type="ECO:0000313" key="1">
    <source>
        <dbReference type="EMBL" id="KAK3386532.1"/>
    </source>
</evidence>
<dbReference type="EMBL" id="JAULSW010000003">
    <property type="protein sequence ID" value="KAK3386532.1"/>
    <property type="molecule type" value="Genomic_DNA"/>
</dbReference>
<accession>A0AAE0NRU7</accession>
<name>A0AAE0NRU7_9PEZI</name>
<dbReference type="AlphaFoldDB" id="A0AAE0NRU7"/>
<keyword evidence="2" id="KW-1185">Reference proteome</keyword>
<evidence type="ECO:0000313" key="2">
    <source>
        <dbReference type="Proteomes" id="UP001285441"/>
    </source>
</evidence>
<protein>
    <submittedName>
        <fullName evidence="1">Uncharacterized protein</fullName>
    </submittedName>
</protein>
<dbReference type="Proteomes" id="UP001285441">
    <property type="component" value="Unassembled WGS sequence"/>
</dbReference>
<dbReference type="Gene3D" id="1.20.1170.10">
    <property type="match status" value="1"/>
</dbReference>
<organism evidence="1 2">
    <name type="scientific">Podospora didyma</name>
    <dbReference type="NCBI Taxonomy" id="330526"/>
    <lineage>
        <taxon>Eukaryota</taxon>
        <taxon>Fungi</taxon>
        <taxon>Dikarya</taxon>
        <taxon>Ascomycota</taxon>
        <taxon>Pezizomycotina</taxon>
        <taxon>Sordariomycetes</taxon>
        <taxon>Sordariomycetidae</taxon>
        <taxon>Sordariales</taxon>
        <taxon>Podosporaceae</taxon>
        <taxon>Podospora</taxon>
    </lineage>
</organism>
<dbReference type="SUPFAM" id="SSF58100">
    <property type="entry name" value="Bacterial hemolysins"/>
    <property type="match status" value="1"/>
</dbReference>
<reference evidence="1" key="1">
    <citation type="journal article" date="2023" name="Mol. Phylogenet. Evol.">
        <title>Genome-scale phylogeny and comparative genomics of the fungal order Sordariales.</title>
        <authorList>
            <person name="Hensen N."/>
            <person name="Bonometti L."/>
            <person name="Westerberg I."/>
            <person name="Brannstrom I.O."/>
            <person name="Guillou S."/>
            <person name="Cros-Aarteil S."/>
            <person name="Calhoun S."/>
            <person name="Haridas S."/>
            <person name="Kuo A."/>
            <person name="Mondo S."/>
            <person name="Pangilinan J."/>
            <person name="Riley R."/>
            <person name="LaButti K."/>
            <person name="Andreopoulos B."/>
            <person name="Lipzen A."/>
            <person name="Chen C."/>
            <person name="Yan M."/>
            <person name="Daum C."/>
            <person name="Ng V."/>
            <person name="Clum A."/>
            <person name="Steindorff A."/>
            <person name="Ohm R.A."/>
            <person name="Martin F."/>
            <person name="Silar P."/>
            <person name="Natvig D.O."/>
            <person name="Lalanne C."/>
            <person name="Gautier V."/>
            <person name="Ament-Velasquez S.L."/>
            <person name="Kruys A."/>
            <person name="Hutchinson M.I."/>
            <person name="Powell A.J."/>
            <person name="Barry K."/>
            <person name="Miller A.N."/>
            <person name="Grigoriev I.V."/>
            <person name="Debuchy R."/>
            <person name="Gladieux P."/>
            <person name="Hiltunen Thoren M."/>
            <person name="Johannesson H."/>
        </authorList>
    </citation>
    <scope>NUCLEOTIDE SEQUENCE</scope>
    <source>
        <strain evidence="1">CBS 232.78</strain>
    </source>
</reference>
<proteinExistence type="predicted"/>
<reference evidence="1" key="2">
    <citation type="submission" date="2023-06" db="EMBL/GenBank/DDBJ databases">
        <authorList>
            <consortium name="Lawrence Berkeley National Laboratory"/>
            <person name="Haridas S."/>
            <person name="Hensen N."/>
            <person name="Bonometti L."/>
            <person name="Westerberg I."/>
            <person name="Brannstrom I.O."/>
            <person name="Guillou S."/>
            <person name="Cros-Aarteil S."/>
            <person name="Calhoun S."/>
            <person name="Kuo A."/>
            <person name="Mondo S."/>
            <person name="Pangilinan J."/>
            <person name="Riley R."/>
            <person name="LaButti K."/>
            <person name="Andreopoulos B."/>
            <person name="Lipzen A."/>
            <person name="Chen C."/>
            <person name="Yanf M."/>
            <person name="Daum C."/>
            <person name="Ng V."/>
            <person name="Clum A."/>
            <person name="Steindorff A."/>
            <person name="Ohm R."/>
            <person name="Martin F."/>
            <person name="Silar P."/>
            <person name="Natvig D."/>
            <person name="Lalanne C."/>
            <person name="Gautier V."/>
            <person name="Ament-velasquez S.L."/>
            <person name="Kruys A."/>
            <person name="Hutchinson M.I."/>
            <person name="Powell A.J."/>
            <person name="Barry K."/>
            <person name="Miller A.N."/>
            <person name="Grigoriev I.V."/>
            <person name="Debuchy R."/>
            <person name="Gladieux P."/>
            <person name="Thoren M.H."/>
            <person name="Johannesson H."/>
        </authorList>
    </citation>
    <scope>NUCLEOTIDE SEQUENCE</scope>
    <source>
        <strain evidence="1">CBS 232.78</strain>
    </source>
</reference>
<sequence>MTTEEPQWDAVTEAEIALKKAFSDLKVSGDSALVPGTDTTPNRFILHTKGYYDLRAYVLSGKEFPRTPAAFQAKMPKAAFAKLTAIDSTIYDKTLETMVAIGSTCTEYHNSNLAKLVTAATEAANFSDNTIALLSDAEGINLKDHLNVLLDPKYKGSTTFDDAFYESKEAAQFTLTLLKADAEEKELEVKDVINTMIAFKENTMSQLTSVVFLDRQYNTGPVTNSSTVKTPYVQYLNAELATAISSFYATLKQAQDVWGRYEKARDIAIGVAFVPFGWIGSIIKGQEATNLQNEYNALIAKSTRLQQEWAEGEALINLVTRLTRQCDDIDDKMEAAIDAMVELAKLFTAQAKCYDGISNNLDGMHTGTDALAAANRKAYINYNLGECLKRLKELKLLAEEFAEAIIRDVSLTTGDVSA</sequence>
<gene>
    <name evidence="1" type="ORF">B0H63DRAFT_540478</name>
</gene>